<dbReference type="AlphaFoldDB" id="A0A2X0X9R2"/>
<evidence type="ECO:0000259" key="2">
    <source>
        <dbReference type="Pfam" id="PF26078"/>
    </source>
</evidence>
<feature type="domain" description="Baseplate protein J-like barrel" evidence="1">
    <location>
        <begin position="108"/>
        <end position="181"/>
    </location>
</feature>
<name>A0A2X0X9R2_9BACI</name>
<dbReference type="EMBL" id="UAQE01000001">
    <property type="protein sequence ID" value="SPT95549.1"/>
    <property type="molecule type" value="Genomic_DNA"/>
</dbReference>
<dbReference type="Pfam" id="PF04865">
    <property type="entry name" value="Baseplate_J"/>
    <property type="match status" value="1"/>
</dbReference>
<dbReference type="InterPro" id="IPR052726">
    <property type="entry name" value="Phage_Baseplate_Hub"/>
</dbReference>
<evidence type="ECO:0000313" key="3">
    <source>
        <dbReference type="EMBL" id="SPT95549.1"/>
    </source>
</evidence>
<reference evidence="3 4" key="1">
    <citation type="submission" date="2018-06" db="EMBL/GenBank/DDBJ databases">
        <authorList>
            <consortium name="Pathogen Informatics"/>
            <person name="Doyle S."/>
        </authorList>
    </citation>
    <scope>NUCLEOTIDE SEQUENCE [LARGE SCALE GENOMIC DNA]</scope>
    <source>
        <strain evidence="3 4">NCTC7582</strain>
    </source>
</reference>
<dbReference type="InterPro" id="IPR058531">
    <property type="entry name" value="Baseplate_J_M"/>
</dbReference>
<feature type="domain" description="Baseplate J-like central" evidence="2">
    <location>
        <begin position="203"/>
        <end position="273"/>
    </location>
</feature>
<evidence type="ECO:0000313" key="4">
    <source>
        <dbReference type="Proteomes" id="UP000251431"/>
    </source>
</evidence>
<dbReference type="Pfam" id="PF26078">
    <property type="entry name" value="Baseplate_J_M"/>
    <property type="match status" value="1"/>
</dbReference>
<dbReference type="Proteomes" id="UP000251431">
    <property type="component" value="Unassembled WGS sequence"/>
</dbReference>
<dbReference type="InterPro" id="IPR014507">
    <property type="entry name" value="Baseplate_assembly_J_pred"/>
</dbReference>
<protein>
    <submittedName>
        <fullName evidence="3">Uncharacterized homolog of phage Mu protein gp47</fullName>
    </submittedName>
</protein>
<dbReference type="PANTHER" id="PTHR35862:SF1">
    <property type="entry name" value="FELS-2 PROPHAGE PROTEIN"/>
    <property type="match status" value="1"/>
</dbReference>
<dbReference type="PANTHER" id="PTHR35862">
    <property type="entry name" value="FELS-2 PROPHAGE PROTEIN"/>
    <property type="match status" value="1"/>
</dbReference>
<organism evidence="3 4">
    <name type="scientific">Lysinibacillus capsici</name>
    <dbReference type="NCBI Taxonomy" id="2115968"/>
    <lineage>
        <taxon>Bacteria</taxon>
        <taxon>Bacillati</taxon>
        <taxon>Bacillota</taxon>
        <taxon>Bacilli</taxon>
        <taxon>Bacillales</taxon>
        <taxon>Bacillaceae</taxon>
        <taxon>Lysinibacillus</taxon>
    </lineage>
</organism>
<dbReference type="PIRSF" id="PIRSF020481">
    <property type="entry name" value="BAP"/>
    <property type="match status" value="1"/>
</dbReference>
<gene>
    <name evidence="3" type="ORF">NCTC7582_00050</name>
</gene>
<accession>A0A2X0X9R2</accession>
<dbReference type="RefSeq" id="WP_112116180.1">
    <property type="nucleotide sequence ID" value="NZ_UAQE01000001.1"/>
</dbReference>
<dbReference type="InterPro" id="IPR006949">
    <property type="entry name" value="Barrel_Baseplate_J-like"/>
</dbReference>
<evidence type="ECO:0000259" key="1">
    <source>
        <dbReference type="Pfam" id="PF04865"/>
    </source>
</evidence>
<sequence length="371" mass="41413">MTNRFNLPDLNFFEKDPELIEREMLLHVEDHTGFSLQRADPRRKFLQALVPFVSMERNRLDHKLKQNRLAYAEDDTLLHMGFEMSTERLEAKAAVTTMAIMLEEDRPGIVIIPAGSLVGEEPFFALDEDVVIPMGETVATVGATCIELGEVGNGFLPGEISTFVEPIAYVKSVQNTTISSDGVEEESDDAYAERIHLAPEQFSTAGSELAYIYWAKSASQEIVDASADTPLEGEIDIRILMRDGRLPTEEEIKLVEETVSYKKVRPLTDKVSVGAPTVVSYEAVVEYWISRKNATIATIIEGQVNSAFHEYQVWQREKMGRDVDLSELIARLKRAGASRVAVNSEMFIEIGKTEIAHPTLTSLTLRGLADD</sequence>
<proteinExistence type="predicted"/>